<proteinExistence type="predicted"/>
<sequence>MAPVRRYLRITKYSVLECRIYLDNPALAASWLLHPRDPVLPRVMDAVRPLVLPKLREEQARARAHRKKTTKRRQIKDVVAGDGFEVSVFLTETPTRHALLAKQRRFRDKGDKGADDAARGGPGVQGRLIAETNAAPVDVEAFLGRQQQKQEQKQQQQQQQQQQGTVVIREESDDEDAVAALAEIPTRQDDAAPPARPAKRRRAFSHTGVPGDDEFASTSDDEPGGERADEKTDEKADDKANDGENEDDEINDGLFVDDHADDSEASPPSKRRRKQDERLPEGAEKAVGGARGGHDHQDDDDDGDGDDKKKMAMDVSFDGFAIHGRVLCLVVKRRDTHRAPAASGRSAASAAPGAAAPAGQAVMENWISSTQMPNPGADVEAVDE</sequence>
<dbReference type="PANTHER" id="PTHR40635">
    <property type="match status" value="1"/>
</dbReference>
<dbReference type="EMBL" id="MPSH01000038">
    <property type="protein sequence ID" value="PNH28053.1"/>
    <property type="molecule type" value="Genomic_DNA"/>
</dbReference>
<evidence type="ECO:0000313" key="2">
    <source>
        <dbReference type="EMBL" id="PNH28053.1"/>
    </source>
</evidence>
<dbReference type="AlphaFoldDB" id="A0AA45AIS3"/>
<protein>
    <submittedName>
        <fullName evidence="2">Uncharacterized protein</fullName>
    </submittedName>
</protein>
<feature type="region of interest" description="Disordered" evidence="1">
    <location>
        <begin position="104"/>
        <end position="128"/>
    </location>
</feature>
<evidence type="ECO:0000313" key="3">
    <source>
        <dbReference type="Proteomes" id="UP000236305"/>
    </source>
</evidence>
<feature type="compositionally biased region" description="Basic and acidic residues" evidence="1">
    <location>
        <begin position="108"/>
        <end position="118"/>
    </location>
</feature>
<feature type="region of interest" description="Disordered" evidence="1">
    <location>
        <begin position="145"/>
        <end position="310"/>
    </location>
</feature>
<accession>A0AA45AIS3</accession>
<name>A0AA45AIS3_VERDA</name>
<feature type="compositionally biased region" description="Acidic residues" evidence="1">
    <location>
        <begin position="211"/>
        <end position="223"/>
    </location>
</feature>
<dbReference type="PANTHER" id="PTHR40635:SF1">
    <property type="match status" value="1"/>
</dbReference>
<feature type="compositionally biased region" description="Basic and acidic residues" evidence="1">
    <location>
        <begin position="224"/>
        <end position="242"/>
    </location>
</feature>
<dbReference type="Proteomes" id="UP000236305">
    <property type="component" value="Unassembled WGS sequence"/>
</dbReference>
<gene>
    <name evidence="2" type="ORF">BJF96_g8615</name>
</gene>
<feature type="compositionally biased region" description="Low complexity" evidence="1">
    <location>
        <begin position="146"/>
        <end position="163"/>
    </location>
</feature>
<feature type="compositionally biased region" description="Basic and acidic residues" evidence="1">
    <location>
        <begin position="274"/>
        <end position="284"/>
    </location>
</feature>
<organism evidence="2 3">
    <name type="scientific">Verticillium dahliae</name>
    <name type="common">Verticillium wilt</name>
    <dbReference type="NCBI Taxonomy" id="27337"/>
    <lineage>
        <taxon>Eukaryota</taxon>
        <taxon>Fungi</taxon>
        <taxon>Dikarya</taxon>
        <taxon>Ascomycota</taxon>
        <taxon>Pezizomycotina</taxon>
        <taxon>Sordariomycetes</taxon>
        <taxon>Hypocreomycetidae</taxon>
        <taxon>Glomerellales</taxon>
        <taxon>Plectosphaerellaceae</taxon>
        <taxon>Verticillium</taxon>
    </lineage>
</organism>
<reference evidence="2 3" key="1">
    <citation type="submission" date="2017-12" db="EMBL/GenBank/DDBJ databases">
        <title>Comparative genomics yields insights into virulence evolution of Verticillium dahliae.</title>
        <authorList>
            <person name="Fan R."/>
            <person name="Armitage A.D."/>
            <person name="Cascant-Lopez E."/>
            <person name="Sobczyk M."/>
            <person name="Cockerton H.M."/>
            <person name="Harrison R.J."/>
        </authorList>
    </citation>
    <scope>NUCLEOTIDE SEQUENCE [LARGE SCALE GENOMIC DNA]</scope>
    <source>
        <strain evidence="2 3">12008</strain>
    </source>
</reference>
<evidence type="ECO:0000256" key="1">
    <source>
        <dbReference type="SAM" id="MobiDB-lite"/>
    </source>
</evidence>
<comment type="caution">
    <text evidence="2">The sequence shown here is derived from an EMBL/GenBank/DDBJ whole genome shotgun (WGS) entry which is preliminary data.</text>
</comment>
<dbReference type="OMA" id="MDVSYEG"/>